<proteinExistence type="predicted"/>
<sequence length="60" mass="6330">MDKFTKVVKEFWNDEEGLTAVEYAVAGGLIAVGIATAFGDLGDEVDRVIGLITGDLEGVN</sequence>
<dbReference type="Proteomes" id="UP001058602">
    <property type="component" value="Chromosome 1"/>
</dbReference>
<accession>A0ABY5LH19</accession>
<dbReference type="EMBL" id="CP102096">
    <property type="protein sequence ID" value="UUM30083.1"/>
    <property type="molecule type" value="Genomic_DNA"/>
</dbReference>
<keyword evidence="2" id="KW-1185">Reference proteome</keyword>
<name>A0ABY5LH19_9VIBR</name>
<protein>
    <submittedName>
        <fullName evidence="1">Flp family type IVb pilin</fullName>
    </submittedName>
</protein>
<organism evidence="1 2">
    <name type="scientific">Vibrio japonicus</name>
    <dbReference type="NCBI Taxonomy" id="1824638"/>
    <lineage>
        <taxon>Bacteria</taxon>
        <taxon>Pseudomonadati</taxon>
        <taxon>Pseudomonadota</taxon>
        <taxon>Gammaproteobacteria</taxon>
        <taxon>Vibrionales</taxon>
        <taxon>Vibrionaceae</taxon>
        <taxon>Vibrio</taxon>
    </lineage>
</organism>
<reference evidence="1" key="1">
    <citation type="submission" date="2022-07" db="EMBL/GenBank/DDBJ databases">
        <title>Complete genome of Vibrio japonicus strain JCM 31412T and phylogenomic assessment of the Nereis clade of the genus Vibrio.</title>
        <authorList>
            <person name="Shlafstein M.D."/>
            <person name="Emsley S.A."/>
            <person name="Ushijima B."/>
            <person name="Videau P."/>
            <person name="Saw J.H."/>
        </authorList>
    </citation>
    <scope>NUCLEOTIDE SEQUENCE</scope>
    <source>
        <strain evidence="1">JCM 31412</strain>
    </source>
</reference>
<gene>
    <name evidence="1" type="ORF">NP165_10250</name>
</gene>
<dbReference type="Pfam" id="PF04964">
    <property type="entry name" value="Flp_Fap"/>
    <property type="match status" value="1"/>
</dbReference>
<dbReference type="InterPro" id="IPR007047">
    <property type="entry name" value="Flp_Fap"/>
</dbReference>
<evidence type="ECO:0000313" key="1">
    <source>
        <dbReference type="EMBL" id="UUM30083.1"/>
    </source>
</evidence>
<evidence type="ECO:0000313" key="2">
    <source>
        <dbReference type="Proteomes" id="UP001058602"/>
    </source>
</evidence>
<dbReference type="RefSeq" id="WP_257083873.1">
    <property type="nucleotide sequence ID" value="NZ_CP102096.1"/>
</dbReference>